<feature type="region of interest" description="Disordered" evidence="7">
    <location>
        <begin position="422"/>
        <end position="453"/>
    </location>
</feature>
<sequence length="621" mass="69268">MGFAAMEDVESRFVHFLKPIRDLTANWAVDVAAQLGEYLEELAQICISFDNGRTTMNFTEAAMLIQGSACIYSKKVESLYSLVFQALDFISNKKREKQAASVGEDGVDRDVSNGPAAEEEKFLSLDDIRDTSRASNDMRGNQRHSANGIVPLTPMALVPPDDAEKTDNPLFSQKGEKLASRKDFHMNICTPQITGRLELVGLSPIQDRNWDRGIGSIGVQGLLPAGSTPMDVCGFRTPVAALNFSEESAGAAAPICDDNDDCDNFLPALPEDVLDGSPAREEEVHVEHQMSIPQRKGYMLRERGPAPDACVKEMLDPWRSLDPFSSSDDKPLRKGKPFTVPHALENLPGTKRKRRLPSKLQEFTAWFSATEHHRAGNQRSRKKGPVFPDLEVLYLNHAKERLAAQKKLQRMRMQDAQLANRLEEPEALEEEEEHDDDNDAMGDMDVGGADDFLEHEDAPQGEAAEEAPVGLIDLGDVSPAINYEEYVQKNVEVFISHSQKYARETVLSRRIRDWEEMVVPKLEEQESHEALDIHSYGDMLVSKLGTVGEWHSFASLVAGQPPFEVCRCLLASLQLANDYTVEISQKPGLEESMDTMAMRLLTQDKAHDRFRTYTAPSLGQH</sequence>
<feature type="region of interest" description="Disordered" evidence="7">
    <location>
        <begin position="124"/>
        <end position="146"/>
    </location>
</feature>
<evidence type="ECO:0000256" key="5">
    <source>
        <dbReference type="ARBA" id="ARBA00023242"/>
    </source>
</evidence>
<comment type="subcellular location">
    <subcellularLocation>
        <location evidence="1">Nucleus</location>
    </subcellularLocation>
</comment>
<reference evidence="11" key="1">
    <citation type="submission" date="2022-12" db="EMBL/GenBank/DDBJ databases">
        <authorList>
            <person name="Alioto T."/>
            <person name="Alioto T."/>
            <person name="Gomez Garrido J."/>
        </authorList>
    </citation>
    <scope>NUCLEOTIDE SEQUENCE</scope>
</reference>
<keyword evidence="5" id="KW-0539">Nucleus</keyword>
<evidence type="ECO:0000256" key="2">
    <source>
        <dbReference type="ARBA" id="ARBA00007844"/>
    </source>
</evidence>
<evidence type="ECO:0000256" key="3">
    <source>
        <dbReference type="ARBA" id="ARBA00016903"/>
    </source>
</evidence>
<gene>
    <name evidence="11" type="ORF">PODLI_1B013096</name>
</gene>
<name>A0AA35L040_9SAUR</name>
<accession>A0AA35L040</accession>
<feature type="region of interest" description="Disordered" evidence="7">
    <location>
        <begin position="325"/>
        <end position="355"/>
    </location>
</feature>
<organism evidence="11 12">
    <name type="scientific">Podarcis lilfordi</name>
    <name type="common">Lilford's wall lizard</name>
    <dbReference type="NCBI Taxonomy" id="74358"/>
    <lineage>
        <taxon>Eukaryota</taxon>
        <taxon>Metazoa</taxon>
        <taxon>Chordata</taxon>
        <taxon>Craniata</taxon>
        <taxon>Vertebrata</taxon>
        <taxon>Euteleostomi</taxon>
        <taxon>Lepidosauria</taxon>
        <taxon>Squamata</taxon>
        <taxon>Bifurcata</taxon>
        <taxon>Unidentata</taxon>
        <taxon>Episquamata</taxon>
        <taxon>Laterata</taxon>
        <taxon>Lacertibaenia</taxon>
        <taxon>Lacertidae</taxon>
        <taxon>Podarcis</taxon>
    </lineage>
</organism>
<feature type="compositionally biased region" description="Polar residues" evidence="7">
    <location>
        <begin position="133"/>
        <end position="145"/>
    </location>
</feature>
<feature type="domain" description="Condensin-2 complex subunit H2 C-terminal" evidence="9">
    <location>
        <begin position="482"/>
        <end position="610"/>
    </location>
</feature>
<dbReference type="GO" id="GO:0000796">
    <property type="term" value="C:condensin complex"/>
    <property type="evidence" value="ECO:0007669"/>
    <property type="project" value="TreeGrafter"/>
</dbReference>
<dbReference type="Pfam" id="PF16858">
    <property type="entry name" value="CNDH2_C"/>
    <property type="match status" value="1"/>
</dbReference>
<dbReference type="GO" id="GO:0010032">
    <property type="term" value="P:meiotic chromosome condensation"/>
    <property type="evidence" value="ECO:0007669"/>
    <property type="project" value="TreeGrafter"/>
</dbReference>
<dbReference type="InterPro" id="IPR031719">
    <property type="entry name" value="H2_M"/>
</dbReference>
<evidence type="ECO:0000259" key="8">
    <source>
        <dbReference type="Pfam" id="PF06278"/>
    </source>
</evidence>
<evidence type="ECO:0000256" key="6">
    <source>
        <dbReference type="ARBA" id="ARBA00030479"/>
    </source>
</evidence>
<keyword evidence="4" id="KW-0226">DNA condensation</keyword>
<evidence type="ECO:0000256" key="7">
    <source>
        <dbReference type="SAM" id="MobiDB-lite"/>
    </source>
</evidence>
<evidence type="ECO:0000256" key="4">
    <source>
        <dbReference type="ARBA" id="ARBA00023067"/>
    </source>
</evidence>
<comment type="similarity">
    <text evidence="2">Belongs to the CND2 H2 (condensin-2 subunit 2) family.</text>
</comment>
<dbReference type="EMBL" id="OX395135">
    <property type="protein sequence ID" value="CAI5786688.1"/>
    <property type="molecule type" value="Genomic_DNA"/>
</dbReference>
<dbReference type="GO" id="GO:0051306">
    <property type="term" value="P:mitotic sister chromatid separation"/>
    <property type="evidence" value="ECO:0007669"/>
    <property type="project" value="TreeGrafter"/>
</dbReference>
<dbReference type="Proteomes" id="UP001178461">
    <property type="component" value="Chromosome 10"/>
</dbReference>
<dbReference type="InterPro" id="IPR009378">
    <property type="entry name" value="H2_N"/>
</dbReference>
<feature type="compositionally biased region" description="Acidic residues" evidence="7">
    <location>
        <begin position="425"/>
        <end position="442"/>
    </location>
</feature>
<evidence type="ECO:0000259" key="10">
    <source>
        <dbReference type="Pfam" id="PF16869"/>
    </source>
</evidence>
<keyword evidence="12" id="KW-1185">Reference proteome</keyword>
<feature type="domain" description="Condensin II complex subunit H2 middle" evidence="10">
    <location>
        <begin position="152"/>
        <end position="195"/>
    </location>
</feature>
<feature type="domain" description="Condensin II complex subunit H2 N-terminal" evidence="8">
    <location>
        <begin position="11"/>
        <end position="128"/>
    </location>
</feature>
<dbReference type="InterPro" id="IPR031739">
    <property type="entry name" value="Ncaph2"/>
</dbReference>
<proteinExistence type="inferred from homology"/>
<dbReference type="GO" id="GO:0003682">
    <property type="term" value="F:chromatin binding"/>
    <property type="evidence" value="ECO:0007669"/>
    <property type="project" value="TreeGrafter"/>
</dbReference>
<dbReference type="Pfam" id="PF06278">
    <property type="entry name" value="CNDH2_N"/>
    <property type="match status" value="1"/>
</dbReference>
<evidence type="ECO:0000256" key="1">
    <source>
        <dbReference type="ARBA" id="ARBA00004123"/>
    </source>
</evidence>
<evidence type="ECO:0000313" key="11">
    <source>
        <dbReference type="EMBL" id="CAI5786688.1"/>
    </source>
</evidence>
<dbReference type="Pfam" id="PF16869">
    <property type="entry name" value="CNDH2_M"/>
    <property type="match status" value="1"/>
</dbReference>
<evidence type="ECO:0000313" key="12">
    <source>
        <dbReference type="Proteomes" id="UP001178461"/>
    </source>
</evidence>
<dbReference type="PANTHER" id="PTHR14324">
    <property type="entry name" value="CONDENSIN-2 COMPLEX SUBUNIT H2"/>
    <property type="match status" value="1"/>
</dbReference>
<protein>
    <recommendedName>
        <fullName evidence="3">Condensin-2 complex subunit H2</fullName>
    </recommendedName>
    <alternativeName>
        <fullName evidence="6">Non-SMC condensin II complex subunit H2</fullName>
    </alternativeName>
</protein>
<evidence type="ECO:0000259" key="9">
    <source>
        <dbReference type="Pfam" id="PF16858"/>
    </source>
</evidence>
<dbReference type="GO" id="GO:0005634">
    <property type="term" value="C:nucleus"/>
    <property type="evidence" value="ECO:0007669"/>
    <property type="project" value="UniProtKB-SubCell"/>
</dbReference>
<dbReference type="InterPro" id="IPR031737">
    <property type="entry name" value="CNDH2_C"/>
</dbReference>
<dbReference type="AlphaFoldDB" id="A0AA35L040"/>
<dbReference type="PANTHER" id="PTHR14324:SF3">
    <property type="entry name" value="CONDENSIN-2 COMPLEX SUBUNIT H2"/>
    <property type="match status" value="1"/>
</dbReference>